<gene>
    <name evidence="1" type="ORF">AVEN_256032_1</name>
</gene>
<evidence type="ECO:0000313" key="1">
    <source>
        <dbReference type="EMBL" id="GBN00105.1"/>
    </source>
</evidence>
<keyword evidence="2" id="KW-1185">Reference proteome</keyword>
<protein>
    <submittedName>
        <fullName evidence="1">Uncharacterized protein</fullName>
    </submittedName>
</protein>
<dbReference type="Proteomes" id="UP000499080">
    <property type="component" value="Unassembled WGS sequence"/>
</dbReference>
<dbReference type="AlphaFoldDB" id="A0A4Y2KCY0"/>
<dbReference type="OrthoDB" id="10374330at2759"/>
<evidence type="ECO:0000313" key="2">
    <source>
        <dbReference type="Proteomes" id="UP000499080"/>
    </source>
</evidence>
<accession>A0A4Y2KCY0</accession>
<reference evidence="1 2" key="1">
    <citation type="journal article" date="2019" name="Sci. Rep.">
        <title>Orb-weaving spider Araneus ventricosus genome elucidates the spidroin gene catalogue.</title>
        <authorList>
            <person name="Kono N."/>
            <person name="Nakamura H."/>
            <person name="Ohtoshi R."/>
            <person name="Moran D.A.P."/>
            <person name="Shinohara A."/>
            <person name="Yoshida Y."/>
            <person name="Fujiwara M."/>
            <person name="Mori M."/>
            <person name="Tomita M."/>
            <person name="Arakawa K."/>
        </authorList>
    </citation>
    <scope>NUCLEOTIDE SEQUENCE [LARGE SCALE GENOMIC DNA]</scope>
</reference>
<sequence>MGKGEKESLQQHLPREIFPLSVPEQVLEKRPLREGRKAAITESGFPINLHSKRLSHITYDFHPQHTMCLPRSKKDAKSLILFANGGQTLVKETKVHKFASHSVI</sequence>
<comment type="caution">
    <text evidence="1">The sequence shown here is derived from an EMBL/GenBank/DDBJ whole genome shotgun (WGS) entry which is preliminary data.</text>
</comment>
<dbReference type="EMBL" id="BGPR01194297">
    <property type="protein sequence ID" value="GBN00105.1"/>
    <property type="molecule type" value="Genomic_DNA"/>
</dbReference>
<name>A0A4Y2KCY0_ARAVE</name>
<organism evidence="1 2">
    <name type="scientific">Araneus ventricosus</name>
    <name type="common">Orbweaver spider</name>
    <name type="synonym">Epeira ventricosa</name>
    <dbReference type="NCBI Taxonomy" id="182803"/>
    <lineage>
        <taxon>Eukaryota</taxon>
        <taxon>Metazoa</taxon>
        <taxon>Ecdysozoa</taxon>
        <taxon>Arthropoda</taxon>
        <taxon>Chelicerata</taxon>
        <taxon>Arachnida</taxon>
        <taxon>Araneae</taxon>
        <taxon>Araneomorphae</taxon>
        <taxon>Entelegynae</taxon>
        <taxon>Araneoidea</taxon>
        <taxon>Araneidae</taxon>
        <taxon>Araneus</taxon>
    </lineage>
</organism>
<proteinExistence type="predicted"/>